<dbReference type="PANTHER" id="PTHR43201">
    <property type="entry name" value="ACYL-COA SYNTHETASE"/>
    <property type="match status" value="1"/>
</dbReference>
<dbReference type="AlphaFoldDB" id="A0A1H0X5B6"/>
<organism evidence="4 5">
    <name type="scientific">Lentzea jiangxiensis</name>
    <dbReference type="NCBI Taxonomy" id="641025"/>
    <lineage>
        <taxon>Bacteria</taxon>
        <taxon>Bacillati</taxon>
        <taxon>Actinomycetota</taxon>
        <taxon>Actinomycetes</taxon>
        <taxon>Pseudonocardiales</taxon>
        <taxon>Pseudonocardiaceae</taxon>
        <taxon>Lentzea</taxon>
    </lineage>
</organism>
<evidence type="ECO:0000313" key="5">
    <source>
        <dbReference type="Proteomes" id="UP000199691"/>
    </source>
</evidence>
<dbReference type="RefSeq" id="WP_090105426.1">
    <property type="nucleotide sequence ID" value="NZ_FNIX01000036.1"/>
</dbReference>
<keyword evidence="5" id="KW-1185">Reference proteome</keyword>
<gene>
    <name evidence="4" type="ORF">SAMN05421507_1365</name>
</gene>
<dbReference type="Pfam" id="PF00501">
    <property type="entry name" value="AMP-binding"/>
    <property type="match status" value="1"/>
</dbReference>
<proteinExistence type="inferred from homology"/>
<dbReference type="OrthoDB" id="812569at2"/>
<dbReference type="STRING" id="641025.SAMN05421507_1365"/>
<dbReference type="SUPFAM" id="SSF56801">
    <property type="entry name" value="Acetyl-CoA synthetase-like"/>
    <property type="match status" value="1"/>
</dbReference>
<dbReference type="GO" id="GO:0006631">
    <property type="term" value="P:fatty acid metabolic process"/>
    <property type="evidence" value="ECO:0007669"/>
    <property type="project" value="TreeGrafter"/>
</dbReference>
<dbReference type="InterPro" id="IPR020845">
    <property type="entry name" value="AMP-binding_CS"/>
</dbReference>
<feature type="domain" description="AMP-dependent synthetase/ligase" evidence="3">
    <location>
        <begin position="19"/>
        <end position="396"/>
    </location>
</feature>
<reference evidence="5" key="1">
    <citation type="submission" date="2016-10" db="EMBL/GenBank/DDBJ databases">
        <authorList>
            <person name="Varghese N."/>
            <person name="Submissions S."/>
        </authorList>
    </citation>
    <scope>NUCLEOTIDE SEQUENCE [LARGE SCALE GENOMIC DNA]</scope>
    <source>
        <strain evidence="5">CGMCC 4.6609</strain>
    </source>
</reference>
<dbReference type="EMBL" id="FNIX01000036">
    <property type="protein sequence ID" value="SDP98138.1"/>
    <property type="molecule type" value="Genomic_DNA"/>
</dbReference>
<dbReference type="InterPro" id="IPR042099">
    <property type="entry name" value="ANL_N_sf"/>
</dbReference>
<dbReference type="InterPro" id="IPR000873">
    <property type="entry name" value="AMP-dep_synth/lig_dom"/>
</dbReference>
<dbReference type="PROSITE" id="PS00455">
    <property type="entry name" value="AMP_BINDING"/>
    <property type="match status" value="1"/>
</dbReference>
<evidence type="ECO:0000313" key="4">
    <source>
        <dbReference type="EMBL" id="SDP98138.1"/>
    </source>
</evidence>
<comment type="similarity">
    <text evidence="1">Belongs to the ATP-dependent AMP-binding enzyme family.</text>
</comment>
<dbReference type="Proteomes" id="UP000199691">
    <property type="component" value="Unassembled WGS sequence"/>
</dbReference>
<keyword evidence="2 4" id="KW-0436">Ligase</keyword>
<accession>A0A1H0X5B6</accession>
<dbReference type="NCBIfam" id="NF006754">
    <property type="entry name" value="PRK09274.1"/>
    <property type="match status" value="1"/>
</dbReference>
<evidence type="ECO:0000259" key="3">
    <source>
        <dbReference type="Pfam" id="PF00501"/>
    </source>
</evidence>
<dbReference type="Gene3D" id="3.40.50.12780">
    <property type="entry name" value="N-terminal domain of ligase-like"/>
    <property type="match status" value="1"/>
</dbReference>
<evidence type="ECO:0000256" key="2">
    <source>
        <dbReference type="ARBA" id="ARBA00022598"/>
    </source>
</evidence>
<name>A0A1H0X5B6_9PSEU</name>
<evidence type="ECO:0000256" key="1">
    <source>
        <dbReference type="ARBA" id="ARBA00006432"/>
    </source>
</evidence>
<dbReference type="PANTHER" id="PTHR43201:SF5">
    <property type="entry name" value="MEDIUM-CHAIN ACYL-COA LIGASE ACSF2, MITOCHONDRIAL"/>
    <property type="match status" value="1"/>
</dbReference>
<protein>
    <submittedName>
        <fullName evidence="4">Acyl-CoA synthetase (AMP-forming)/AMP-acid ligase II</fullName>
    </submittedName>
</protein>
<sequence>MTSARSCPPPEETLLFSRFAEIAERTPDAIAMRYPVGRGGYASITHRDLVSHVDSCERALWHAGLRPGMRTVLLAPAGPDCTALLLAIGRIGAVPVLIDPAIGPRALSRCVAATAAEAFIGVPRAHLARKLLGWPPVKVSITVGRRWFWRGHTLAGLLAADAPKPPAPAEPGGLIAFTSGSTGPAKPVEYRAEHLSAQIRMASAVLDVRVGTPCLITFAPFVVAGPSLGWETVVPDVDLLRPATADPVKLIEAIRRFGVECVFTSPAALEVLSRYCTEHGIVLEQVRKVACIGASLDPRLARRLRRCLHSDAVVHSIYGATECLPVSVIESRELLDNAMSSERGHGTCLGRPVEDNAVRVITVTDEPIDEWYDGLEVAAGVVGEITVTGPSTSESYVGQPDRTRLAKIREGDRVVHRVGDLGHLDEQGSLWFHGRKSHRVRTATGDLITEQVEPIANAVAGVRRSALVGVGATGAQMPVLCLEAESGVDRAAVERAVRAVLAGHPHTAAIDSLLFHRRFPVDPRHNSKIVREELALWAARRLR</sequence>
<dbReference type="GO" id="GO:0031956">
    <property type="term" value="F:medium-chain fatty acid-CoA ligase activity"/>
    <property type="evidence" value="ECO:0007669"/>
    <property type="project" value="TreeGrafter"/>
</dbReference>